<accession>A0A5N6Q110</accession>
<protein>
    <submittedName>
        <fullName evidence="2">Uncharacterized protein</fullName>
    </submittedName>
</protein>
<sequence length="76" mass="8362">MDNMYPFEHGRSDVLTGGGGEAADGVSSSGTYGNNGRTSRVPSSLLLFDHFYLATFLTLLLEFEFLHNALSFHVIY</sequence>
<name>A0A5N6Q110_9ASTR</name>
<keyword evidence="3" id="KW-1185">Reference proteome</keyword>
<proteinExistence type="predicted"/>
<comment type="caution">
    <text evidence="2">The sequence shown here is derived from an EMBL/GenBank/DDBJ whole genome shotgun (WGS) entry which is preliminary data.</text>
</comment>
<gene>
    <name evidence="2" type="ORF">E3N88_00787</name>
</gene>
<feature type="compositionally biased region" description="Polar residues" evidence="1">
    <location>
        <begin position="26"/>
        <end position="35"/>
    </location>
</feature>
<dbReference type="EMBL" id="SZYD01000001">
    <property type="protein sequence ID" value="KAD7477651.1"/>
    <property type="molecule type" value="Genomic_DNA"/>
</dbReference>
<dbReference type="AlphaFoldDB" id="A0A5N6Q110"/>
<evidence type="ECO:0000313" key="3">
    <source>
        <dbReference type="Proteomes" id="UP000326396"/>
    </source>
</evidence>
<organism evidence="2 3">
    <name type="scientific">Mikania micrantha</name>
    <name type="common">bitter vine</name>
    <dbReference type="NCBI Taxonomy" id="192012"/>
    <lineage>
        <taxon>Eukaryota</taxon>
        <taxon>Viridiplantae</taxon>
        <taxon>Streptophyta</taxon>
        <taxon>Embryophyta</taxon>
        <taxon>Tracheophyta</taxon>
        <taxon>Spermatophyta</taxon>
        <taxon>Magnoliopsida</taxon>
        <taxon>eudicotyledons</taxon>
        <taxon>Gunneridae</taxon>
        <taxon>Pentapetalae</taxon>
        <taxon>asterids</taxon>
        <taxon>campanulids</taxon>
        <taxon>Asterales</taxon>
        <taxon>Asteraceae</taxon>
        <taxon>Asteroideae</taxon>
        <taxon>Heliantheae alliance</taxon>
        <taxon>Eupatorieae</taxon>
        <taxon>Mikania</taxon>
    </lineage>
</organism>
<dbReference type="Proteomes" id="UP000326396">
    <property type="component" value="Linkage Group LG1"/>
</dbReference>
<feature type="region of interest" description="Disordered" evidence="1">
    <location>
        <begin position="1"/>
        <end position="35"/>
    </location>
</feature>
<evidence type="ECO:0000313" key="2">
    <source>
        <dbReference type="EMBL" id="KAD7477651.1"/>
    </source>
</evidence>
<evidence type="ECO:0000256" key="1">
    <source>
        <dbReference type="SAM" id="MobiDB-lite"/>
    </source>
</evidence>
<reference evidence="2 3" key="1">
    <citation type="submission" date="2019-05" db="EMBL/GenBank/DDBJ databases">
        <title>Mikania micrantha, genome provides insights into the molecular mechanism of rapid growth.</title>
        <authorList>
            <person name="Liu B."/>
        </authorList>
    </citation>
    <scope>NUCLEOTIDE SEQUENCE [LARGE SCALE GENOMIC DNA]</scope>
    <source>
        <strain evidence="2">NLD-2019</strain>
        <tissue evidence="2">Leaf</tissue>
    </source>
</reference>